<dbReference type="Gene3D" id="3.40.50.2300">
    <property type="match status" value="2"/>
</dbReference>
<dbReference type="CDD" id="cd06370">
    <property type="entry name" value="PBP1_SAP_GC-like"/>
    <property type="match status" value="1"/>
</dbReference>
<dbReference type="InterPro" id="IPR001828">
    <property type="entry name" value="ANF_lig-bd_rcpt"/>
</dbReference>
<keyword evidence="12 14" id="KW-0456">Lyase</keyword>
<dbReference type="Gene3D" id="1.10.510.10">
    <property type="entry name" value="Transferase(Phosphotransferase) domain 1"/>
    <property type="match status" value="1"/>
</dbReference>
<dbReference type="InterPro" id="IPR001245">
    <property type="entry name" value="Ser-Thr/Tyr_kinase_cat_dom"/>
</dbReference>
<dbReference type="InterPro" id="IPR018297">
    <property type="entry name" value="A/G_cyclase_CS"/>
</dbReference>
<dbReference type="GO" id="GO:0005525">
    <property type="term" value="F:GTP binding"/>
    <property type="evidence" value="ECO:0007669"/>
    <property type="project" value="UniProtKB-KW"/>
</dbReference>
<dbReference type="PROSITE" id="PS50011">
    <property type="entry name" value="PROTEIN_KINASE_DOM"/>
    <property type="match status" value="1"/>
</dbReference>
<keyword evidence="11" id="KW-0325">Glycoprotein</keyword>
<dbReference type="GO" id="GO:0004383">
    <property type="term" value="F:guanylate cyclase activity"/>
    <property type="evidence" value="ECO:0007669"/>
    <property type="project" value="UniProtKB-EC"/>
</dbReference>
<dbReference type="Gene3D" id="3.30.70.1230">
    <property type="entry name" value="Nucleotide cyclase"/>
    <property type="match status" value="1"/>
</dbReference>
<dbReference type="PROSITE" id="PS00452">
    <property type="entry name" value="GUANYLATE_CYCLASE_1"/>
    <property type="match status" value="1"/>
</dbReference>
<dbReference type="InterPro" id="IPR011009">
    <property type="entry name" value="Kinase-like_dom_sf"/>
</dbReference>
<dbReference type="SUPFAM" id="SSF55073">
    <property type="entry name" value="Nucleotide cyclase"/>
    <property type="match status" value="1"/>
</dbReference>
<name>A0A1B0D0D2_PHLPP</name>
<evidence type="ECO:0000256" key="4">
    <source>
        <dbReference type="ARBA" id="ARBA00022692"/>
    </source>
</evidence>
<protein>
    <recommendedName>
        <fullName evidence="3 15">Guanylate cyclase</fullName>
        <ecNumber evidence="3 15">4.6.1.2</ecNumber>
    </recommendedName>
</protein>
<evidence type="ECO:0000256" key="15">
    <source>
        <dbReference type="RuleBase" id="RU003431"/>
    </source>
</evidence>
<dbReference type="SUPFAM" id="SSF53822">
    <property type="entry name" value="Periplasmic binding protein-like I"/>
    <property type="match status" value="1"/>
</dbReference>
<evidence type="ECO:0000256" key="7">
    <source>
        <dbReference type="ARBA" id="ARBA00022989"/>
    </source>
</evidence>
<evidence type="ECO:0000256" key="1">
    <source>
        <dbReference type="ARBA" id="ARBA00001436"/>
    </source>
</evidence>
<keyword evidence="8" id="KW-0342">GTP-binding</keyword>
<proteinExistence type="inferred from homology"/>
<dbReference type="GO" id="GO:0007168">
    <property type="term" value="P:receptor guanylyl cyclase signaling pathway"/>
    <property type="evidence" value="ECO:0007669"/>
    <property type="project" value="TreeGrafter"/>
</dbReference>
<evidence type="ECO:0000256" key="6">
    <source>
        <dbReference type="ARBA" id="ARBA00022741"/>
    </source>
</evidence>
<dbReference type="VEuPathDB" id="VectorBase:PPAI000804"/>
<dbReference type="EMBL" id="AJVK01002404">
    <property type="status" value="NOT_ANNOTATED_CDS"/>
    <property type="molecule type" value="Genomic_DNA"/>
</dbReference>
<evidence type="ECO:0000256" key="8">
    <source>
        <dbReference type="ARBA" id="ARBA00023134"/>
    </source>
</evidence>
<dbReference type="GO" id="GO:0035556">
    <property type="term" value="P:intracellular signal transduction"/>
    <property type="evidence" value="ECO:0007669"/>
    <property type="project" value="InterPro"/>
</dbReference>
<dbReference type="GO" id="GO:0005524">
    <property type="term" value="F:ATP binding"/>
    <property type="evidence" value="ECO:0007669"/>
    <property type="project" value="InterPro"/>
</dbReference>
<dbReference type="SMART" id="SM00044">
    <property type="entry name" value="CYCc"/>
    <property type="match status" value="1"/>
</dbReference>
<dbReference type="PROSITE" id="PS50125">
    <property type="entry name" value="GUANYLATE_CYCLASE_2"/>
    <property type="match status" value="1"/>
</dbReference>
<evidence type="ECO:0000256" key="10">
    <source>
        <dbReference type="ARBA" id="ARBA00023170"/>
    </source>
</evidence>
<dbReference type="GO" id="GO:0001653">
    <property type="term" value="F:peptide receptor activity"/>
    <property type="evidence" value="ECO:0007669"/>
    <property type="project" value="TreeGrafter"/>
</dbReference>
<evidence type="ECO:0000256" key="2">
    <source>
        <dbReference type="ARBA" id="ARBA00004251"/>
    </source>
</evidence>
<dbReference type="Pfam" id="PF00211">
    <property type="entry name" value="Guanylate_cyc"/>
    <property type="match status" value="1"/>
</dbReference>
<dbReference type="GO" id="GO:0004672">
    <property type="term" value="F:protein kinase activity"/>
    <property type="evidence" value="ECO:0007669"/>
    <property type="project" value="InterPro"/>
</dbReference>
<organism evidence="16 17">
    <name type="scientific">Phlebotomus papatasi</name>
    <name type="common">Sandfly</name>
    <dbReference type="NCBI Taxonomy" id="29031"/>
    <lineage>
        <taxon>Eukaryota</taxon>
        <taxon>Metazoa</taxon>
        <taxon>Ecdysozoa</taxon>
        <taxon>Arthropoda</taxon>
        <taxon>Hexapoda</taxon>
        <taxon>Insecta</taxon>
        <taxon>Pterygota</taxon>
        <taxon>Neoptera</taxon>
        <taxon>Endopterygota</taxon>
        <taxon>Diptera</taxon>
        <taxon>Nematocera</taxon>
        <taxon>Psychodoidea</taxon>
        <taxon>Psychodidae</taxon>
        <taxon>Phlebotomus</taxon>
        <taxon>Phlebotomus</taxon>
    </lineage>
</organism>
<evidence type="ECO:0000256" key="11">
    <source>
        <dbReference type="ARBA" id="ARBA00023180"/>
    </source>
</evidence>
<dbReference type="InterPro" id="IPR001054">
    <property type="entry name" value="A/G_cyclase"/>
</dbReference>
<dbReference type="Pfam" id="PF07701">
    <property type="entry name" value="HNOBA"/>
    <property type="match status" value="1"/>
</dbReference>
<keyword evidence="7" id="KW-1133">Transmembrane helix</keyword>
<dbReference type="InterPro" id="IPR050401">
    <property type="entry name" value="Cyclic_nucleotide_synthase"/>
</dbReference>
<dbReference type="SUPFAM" id="SSF56112">
    <property type="entry name" value="Protein kinase-like (PK-like)"/>
    <property type="match status" value="1"/>
</dbReference>
<dbReference type="AlphaFoldDB" id="A0A1B0D0D2"/>
<dbReference type="GO" id="GO:0005886">
    <property type="term" value="C:plasma membrane"/>
    <property type="evidence" value="ECO:0007669"/>
    <property type="project" value="UniProtKB-SubCell"/>
</dbReference>
<keyword evidence="13 15" id="KW-0141">cGMP biosynthesis</keyword>
<dbReference type="Gene3D" id="6.10.250.780">
    <property type="match status" value="1"/>
</dbReference>
<dbReference type="EMBL" id="AJVK01002401">
    <property type="status" value="NOT_ANNOTATED_CDS"/>
    <property type="molecule type" value="Genomic_DNA"/>
</dbReference>
<dbReference type="CDD" id="cd07302">
    <property type="entry name" value="CHD"/>
    <property type="match status" value="1"/>
</dbReference>
<evidence type="ECO:0000256" key="3">
    <source>
        <dbReference type="ARBA" id="ARBA00012202"/>
    </source>
</evidence>
<keyword evidence="17" id="KW-1185">Reference proteome</keyword>
<dbReference type="VEuPathDB" id="VectorBase:PPAPM1_007895"/>
<comment type="similarity">
    <text evidence="14">Belongs to the adenylyl cyclase class-4/guanylyl cyclase family.</text>
</comment>
<dbReference type="Pfam" id="PF07714">
    <property type="entry name" value="PK_Tyr_Ser-Thr"/>
    <property type="match status" value="1"/>
</dbReference>
<dbReference type="InterPro" id="IPR011645">
    <property type="entry name" value="HNOB_dom_associated"/>
</dbReference>
<evidence type="ECO:0000256" key="9">
    <source>
        <dbReference type="ARBA" id="ARBA00023136"/>
    </source>
</evidence>
<reference evidence="16" key="1">
    <citation type="submission" date="2022-08" db="UniProtKB">
        <authorList>
            <consortium name="EnsemblMetazoa"/>
        </authorList>
    </citation>
    <scope>IDENTIFICATION</scope>
    <source>
        <strain evidence="16">Israel</strain>
    </source>
</reference>
<keyword evidence="4" id="KW-0812">Transmembrane</keyword>
<comment type="catalytic activity">
    <reaction evidence="1 15">
        <text>GTP = 3',5'-cyclic GMP + diphosphate</text>
        <dbReference type="Rhea" id="RHEA:13665"/>
        <dbReference type="ChEBI" id="CHEBI:33019"/>
        <dbReference type="ChEBI" id="CHEBI:37565"/>
        <dbReference type="ChEBI" id="CHEBI:57746"/>
        <dbReference type="EC" id="4.6.1.2"/>
    </reaction>
</comment>
<dbReference type="Pfam" id="PF01094">
    <property type="entry name" value="ANF_receptor"/>
    <property type="match status" value="1"/>
</dbReference>
<dbReference type="EC" id="4.6.1.2" evidence="3 15"/>
<dbReference type="PANTHER" id="PTHR11920:SF501">
    <property type="entry name" value="GUANYLATE CYCLASE 32E"/>
    <property type="match status" value="1"/>
</dbReference>
<evidence type="ECO:0000256" key="5">
    <source>
        <dbReference type="ARBA" id="ARBA00022729"/>
    </source>
</evidence>
<dbReference type="PANTHER" id="PTHR11920">
    <property type="entry name" value="GUANYLYL CYCLASE"/>
    <property type="match status" value="1"/>
</dbReference>
<dbReference type="FunFam" id="1.10.510.10:FF:000420">
    <property type="entry name" value="Guanylate cyclase"/>
    <property type="match status" value="1"/>
</dbReference>
<evidence type="ECO:0000313" key="17">
    <source>
        <dbReference type="Proteomes" id="UP000092462"/>
    </source>
</evidence>
<dbReference type="InterPro" id="IPR029787">
    <property type="entry name" value="Nucleotide_cyclase"/>
</dbReference>
<comment type="subcellular location">
    <subcellularLocation>
        <location evidence="2">Cell membrane</location>
        <topology evidence="2">Single-pass type I membrane protein</topology>
    </subcellularLocation>
</comment>
<dbReference type="FunFam" id="3.30.70.1230:FF:000019">
    <property type="entry name" value="Guanylate cyclase"/>
    <property type="match status" value="1"/>
</dbReference>
<keyword evidence="10" id="KW-0675">Receptor</keyword>
<dbReference type="InterPro" id="IPR000719">
    <property type="entry name" value="Prot_kinase_dom"/>
</dbReference>
<keyword evidence="6" id="KW-0547">Nucleotide-binding</keyword>
<evidence type="ECO:0000256" key="12">
    <source>
        <dbReference type="ARBA" id="ARBA00023239"/>
    </source>
</evidence>
<evidence type="ECO:0000256" key="14">
    <source>
        <dbReference type="RuleBase" id="RU000405"/>
    </source>
</evidence>
<dbReference type="InterPro" id="IPR028082">
    <property type="entry name" value="Peripla_BP_I"/>
</dbReference>
<dbReference type="CDD" id="cd14042">
    <property type="entry name" value="PK_GC-A_B"/>
    <property type="match status" value="1"/>
</dbReference>
<sequence>MDIGKPSASSYRSQPIRAMTEMRDEGIAAFIGPDDSCTTEALIAAAWNLPMISYKCTDTAVSDKSVFHTFARTLAPASKVSKSVVALLISFNWHKFVLVSSSRTTWGFEIALAIKTLAEAENITVTDFREYSEYIPTKITELQNIVTETYKKTRIYIFVGEHIAMVDFVRCLQNLELLQTGDYMVISVDDEIYDPTRRSNIMEREYLDPYLKKIRSRALDIKSFQSVLKLTPSYPSNTNFSQISENIRSYATQPPFHVPYHARIFRNISVPIYAFHLYDAVMIYARAATEVIREKGNVFDARTIMNRIVNRTYHSIQGFDVYCDANGDAEGNFTLISLQDELSMGHGLSSDPHEPIPTSNPLKMSMQPVGYFVYSSPANIPEFRYFPQRTIKWLNKVVPRAEPPCGFDDELCQPQTRDWRYLLSGVCVALFLAVAGAFLIKHYRYEQTLACLLWKVDLKEVTFITTEHLDPSIRTKNLDILISKDMYLYVVLKLFIALQVQTCRHSLITGGGETSKRAYTTIGLYRGNIVAVKRIHKRSVDITRTIRKELKQMREVRHENVISFIGASVDPNCIAILTSYCPRGSLDDVLSNEDLYLDNMFISSLVSDILKGMIYIHESEIVSHGNLRASNCLVDSRWVCQITDFGLHEFKSGQEEPNRETVEMARNLCRAPELLRHPNPPSRGTQKGDVYSFGILLYEIIGRNGPWGETQLTKQEIIHKVRSPSPGTFYRPPLRFLEIPDYVKQCLRSCWDEDPELRPDLRLVRVKLKEMQAGLKPNIFDNMLAIMEKYAYNLEGLVQERTNQLTEEKKKTEALLHRMLPKTVADSLKRGDPVEAECFDCVTIYFSDLVGFTEMCAQSTPLQVVEMLNDLYTCCDSIISNYDVYKVETIGDAYMVVSGLPIRNGDRHAGEIASLALHLLNKISKLEIRHRPGELIQIRIGIHSGQCVAGVVGQKMPRYCLFGDTVNTASRMESSGLPLKIHISDATYELLQKIGGYKFEERGLIQIKVNKHEKYSFYHLVIQVNSYWSRNACYCGKITRIVAQ</sequence>
<evidence type="ECO:0000256" key="13">
    <source>
        <dbReference type="ARBA" id="ARBA00023293"/>
    </source>
</evidence>
<keyword evidence="5" id="KW-0732">Signal</keyword>
<dbReference type="EMBL" id="AJVK01002402">
    <property type="status" value="NOT_ANNOTATED_CDS"/>
    <property type="molecule type" value="Genomic_DNA"/>
</dbReference>
<dbReference type="EMBL" id="AJVK01002403">
    <property type="status" value="NOT_ANNOTATED_CDS"/>
    <property type="molecule type" value="Genomic_DNA"/>
</dbReference>
<dbReference type="EnsemblMetazoa" id="PPAI000804-RA">
    <property type="protein sequence ID" value="PPAI000804-PA"/>
    <property type="gene ID" value="PPAI000804"/>
</dbReference>
<dbReference type="Proteomes" id="UP000092462">
    <property type="component" value="Unassembled WGS sequence"/>
</dbReference>
<evidence type="ECO:0000313" key="16">
    <source>
        <dbReference type="EnsemblMetazoa" id="PPAI000804-PA"/>
    </source>
</evidence>
<accession>A0A1B0D0D2</accession>
<keyword evidence="9" id="KW-0472">Membrane</keyword>
<dbReference type="GO" id="GO:0004016">
    <property type="term" value="F:adenylate cyclase activity"/>
    <property type="evidence" value="ECO:0007669"/>
    <property type="project" value="TreeGrafter"/>
</dbReference>